<accession>A0A0L1JST6</accession>
<dbReference type="Gene3D" id="3.30.429.10">
    <property type="entry name" value="Macrophage Migration Inhibitory Factor"/>
    <property type="match status" value="1"/>
</dbReference>
<dbReference type="Proteomes" id="UP000036938">
    <property type="component" value="Unassembled WGS sequence"/>
</dbReference>
<sequence length="110" mass="12097">MPHATLSYSADLDIDAPALLQEIEEILNAHDPGAGPCKGRAYPAQEFLHTHVLIRISALSKPHRDAAFTAALLSDLEMRIKARLSQACYFTLAIDYSGPNYVTNRFTPEA</sequence>
<comment type="caution">
    <text evidence="1">The sequence shown here is derived from an EMBL/GenBank/DDBJ whole genome shotgun (WGS) entry which is preliminary data.</text>
</comment>
<proteinExistence type="predicted"/>
<dbReference type="OrthoDB" id="7665722at2"/>
<organism evidence="1 2">
    <name type="scientific">Pseudaestuariivita atlantica</name>
    <dbReference type="NCBI Taxonomy" id="1317121"/>
    <lineage>
        <taxon>Bacteria</taxon>
        <taxon>Pseudomonadati</taxon>
        <taxon>Pseudomonadota</taxon>
        <taxon>Alphaproteobacteria</taxon>
        <taxon>Rhodobacterales</taxon>
        <taxon>Paracoccaceae</taxon>
        <taxon>Pseudaestuariivita</taxon>
    </lineage>
</organism>
<keyword evidence="2" id="KW-1185">Reference proteome</keyword>
<dbReference type="InterPro" id="IPR014347">
    <property type="entry name" value="Tautomerase/MIF_sf"/>
</dbReference>
<dbReference type="RefSeq" id="WP_050529813.1">
    <property type="nucleotide sequence ID" value="NZ_AQQZ01000002.1"/>
</dbReference>
<evidence type="ECO:0000313" key="2">
    <source>
        <dbReference type="Proteomes" id="UP000036938"/>
    </source>
</evidence>
<name>A0A0L1JST6_9RHOB</name>
<reference evidence="1 2" key="1">
    <citation type="journal article" date="2015" name="Int. J. Syst. Evol. Microbiol.">
        <title>Aestuariivita atlantica sp. nov., isolated from deep sea sediment of the Atlantic Ocean.</title>
        <authorList>
            <person name="Li G."/>
            <person name="Lai Q."/>
            <person name="Du Y."/>
            <person name="Liu X."/>
            <person name="Sun F."/>
            <person name="Shao Z."/>
        </authorList>
    </citation>
    <scope>NUCLEOTIDE SEQUENCE [LARGE SCALE GENOMIC DNA]</scope>
    <source>
        <strain evidence="1 2">22II-S11-z3</strain>
    </source>
</reference>
<evidence type="ECO:0000313" key="1">
    <source>
        <dbReference type="EMBL" id="KNG94826.1"/>
    </source>
</evidence>
<gene>
    <name evidence="1" type="ORF">ATO11_05420</name>
</gene>
<dbReference type="EMBL" id="AQQZ01000002">
    <property type="protein sequence ID" value="KNG94826.1"/>
    <property type="molecule type" value="Genomic_DNA"/>
</dbReference>
<evidence type="ECO:0008006" key="3">
    <source>
        <dbReference type="Google" id="ProtNLM"/>
    </source>
</evidence>
<dbReference type="AlphaFoldDB" id="A0A0L1JST6"/>
<dbReference type="STRING" id="1317121.ATO11_05420"/>
<protein>
    <recommendedName>
        <fullName evidence="3">5-carboxymethyl-2-hydroxymuconate isomerase</fullName>
    </recommendedName>
</protein>